<dbReference type="CDD" id="cd00586">
    <property type="entry name" value="4HBT"/>
    <property type="match status" value="1"/>
</dbReference>
<evidence type="ECO:0000256" key="1">
    <source>
        <dbReference type="ARBA" id="ARBA00005953"/>
    </source>
</evidence>
<dbReference type="InterPro" id="IPR050563">
    <property type="entry name" value="4-hydroxybenzoyl-CoA_TE"/>
</dbReference>
<dbReference type="OrthoDB" id="2420454at2759"/>
<evidence type="ECO:0000313" key="6">
    <source>
        <dbReference type="Proteomes" id="UP000311382"/>
    </source>
</evidence>
<dbReference type="Gene3D" id="3.10.129.10">
    <property type="entry name" value="Hotdog Thioesterase"/>
    <property type="match status" value="1"/>
</dbReference>
<dbReference type="SUPFAM" id="SSF54637">
    <property type="entry name" value="Thioesterase/thiol ester dehydrase-isomerase"/>
    <property type="match status" value="1"/>
</dbReference>
<accession>A0A5C5FY80</accession>
<feature type="domain" description="Thioesterase" evidence="4">
    <location>
        <begin position="95"/>
        <end position="173"/>
    </location>
</feature>
<protein>
    <submittedName>
        <fullName evidence="5">HotDog domain-containing protein</fullName>
    </submittedName>
</protein>
<dbReference type="InterPro" id="IPR006683">
    <property type="entry name" value="Thioestr_dom"/>
</dbReference>
<sequence>MTPPARLAQVQAHLASSSPPSAPHGSPSSSPPSLRASSSSTSSSPSSTAAAGASAPTGGAPAGGAAKPARQAPPTASEYRFFLPMQTRWNDNDKYGHMNNVVYLEYGDSVSNAYLETHAYPPAPAPHPIGLMVSSQATYSASLGYPQPVVAALAVKHLGTRSVTWKVALFAGEYADAEGATEGEAEGEAEADRAMRGFALRDVQRGGAGRKVRLARGDQPAGGGEPRAAMFGEMVHVFVDEGTRRPVEKLDEGMREALMRLVVE</sequence>
<gene>
    <name evidence="5" type="ORF">DMC30DRAFT_416140</name>
</gene>
<comment type="similarity">
    <text evidence="1">Belongs to the 4-hydroxybenzoyl-CoA thioesterase family.</text>
</comment>
<dbReference type="Pfam" id="PF03061">
    <property type="entry name" value="4HBT"/>
    <property type="match status" value="1"/>
</dbReference>
<evidence type="ECO:0000256" key="2">
    <source>
        <dbReference type="ARBA" id="ARBA00022801"/>
    </source>
</evidence>
<name>A0A5C5FY80_9BASI</name>
<organism evidence="5 6">
    <name type="scientific">Rhodotorula diobovata</name>
    <dbReference type="NCBI Taxonomy" id="5288"/>
    <lineage>
        <taxon>Eukaryota</taxon>
        <taxon>Fungi</taxon>
        <taxon>Dikarya</taxon>
        <taxon>Basidiomycota</taxon>
        <taxon>Pucciniomycotina</taxon>
        <taxon>Microbotryomycetes</taxon>
        <taxon>Sporidiobolales</taxon>
        <taxon>Sporidiobolaceae</taxon>
        <taxon>Rhodotorula</taxon>
    </lineage>
</organism>
<dbReference type="GO" id="GO:0047617">
    <property type="term" value="F:fatty acyl-CoA hydrolase activity"/>
    <property type="evidence" value="ECO:0007669"/>
    <property type="project" value="TreeGrafter"/>
</dbReference>
<reference evidence="5 6" key="1">
    <citation type="submission" date="2019-03" db="EMBL/GenBank/DDBJ databases">
        <title>Rhodosporidium diobovatum UCD-FST 08-225 genome sequencing, assembly, and annotation.</title>
        <authorList>
            <person name="Fakankun I.U."/>
            <person name="Fristensky B."/>
            <person name="Levin D.B."/>
        </authorList>
    </citation>
    <scope>NUCLEOTIDE SEQUENCE [LARGE SCALE GENOMIC DNA]</scope>
    <source>
        <strain evidence="5 6">UCD-FST 08-225</strain>
    </source>
</reference>
<dbReference type="PANTHER" id="PTHR31793:SF27">
    <property type="entry name" value="NOVEL THIOESTERASE SUPERFAMILY DOMAIN AND SAPOSIN A-TYPE DOMAIN CONTAINING PROTEIN (0610012H03RIK)"/>
    <property type="match status" value="1"/>
</dbReference>
<proteinExistence type="inferred from homology"/>
<dbReference type="EMBL" id="SOZI01000046">
    <property type="protein sequence ID" value="TNY21296.1"/>
    <property type="molecule type" value="Genomic_DNA"/>
</dbReference>
<keyword evidence="2" id="KW-0378">Hydrolase</keyword>
<feature type="region of interest" description="Disordered" evidence="3">
    <location>
        <begin position="1"/>
        <end position="73"/>
    </location>
</feature>
<dbReference type="AlphaFoldDB" id="A0A5C5FY80"/>
<dbReference type="PANTHER" id="PTHR31793">
    <property type="entry name" value="4-HYDROXYBENZOYL-COA THIOESTERASE FAMILY MEMBER"/>
    <property type="match status" value="1"/>
</dbReference>
<evidence type="ECO:0000313" key="5">
    <source>
        <dbReference type="EMBL" id="TNY21296.1"/>
    </source>
</evidence>
<keyword evidence="6" id="KW-1185">Reference proteome</keyword>
<evidence type="ECO:0000256" key="3">
    <source>
        <dbReference type="SAM" id="MobiDB-lite"/>
    </source>
</evidence>
<dbReference type="Proteomes" id="UP000311382">
    <property type="component" value="Unassembled WGS sequence"/>
</dbReference>
<dbReference type="InterPro" id="IPR029069">
    <property type="entry name" value="HotDog_dom_sf"/>
</dbReference>
<comment type="caution">
    <text evidence="5">The sequence shown here is derived from an EMBL/GenBank/DDBJ whole genome shotgun (WGS) entry which is preliminary data.</text>
</comment>
<dbReference type="STRING" id="5288.A0A5C5FY80"/>
<feature type="compositionally biased region" description="Low complexity" evidence="3">
    <location>
        <begin position="11"/>
        <end position="73"/>
    </location>
</feature>
<evidence type="ECO:0000259" key="4">
    <source>
        <dbReference type="Pfam" id="PF03061"/>
    </source>
</evidence>